<dbReference type="EMBL" id="JACXZA010000005">
    <property type="protein sequence ID" value="MBD3920897.1"/>
    <property type="molecule type" value="Genomic_DNA"/>
</dbReference>
<keyword evidence="2" id="KW-1185">Reference proteome</keyword>
<name>A0ABR8MY73_9BACL</name>
<dbReference type="RefSeq" id="WP_191205210.1">
    <property type="nucleotide sequence ID" value="NZ_JACXZA010000005.1"/>
</dbReference>
<sequence length="208" mass="24325">MLKNEVAFIDNNTGEKDYLKDFDPLKVYNGDDYLYDVNSYDFYFFDFDKDNTPELCISNNGSTYIFKYDDKLNELFLIYKMEGGYLSLIGSNKIAWDSETGAFPANAFYELNNNGDLICSVTFYSKQDNIPVYMVSLPQYTNQDSQINITEELKNQAYFDEGQKLYYFRVTEEQFDELTKDYFNAVELAHKNINDVSFSYNELFGDSN</sequence>
<accession>A0ABR8MY73</accession>
<organism evidence="1 2">
    <name type="scientific">Paenibacillus terricola</name>
    <dbReference type="NCBI Taxonomy" id="2763503"/>
    <lineage>
        <taxon>Bacteria</taxon>
        <taxon>Bacillati</taxon>
        <taxon>Bacillota</taxon>
        <taxon>Bacilli</taxon>
        <taxon>Bacillales</taxon>
        <taxon>Paenibacillaceae</taxon>
        <taxon>Paenibacillus</taxon>
    </lineage>
</organism>
<protein>
    <submittedName>
        <fullName evidence="1">Uncharacterized protein</fullName>
    </submittedName>
</protein>
<gene>
    <name evidence="1" type="ORF">H8B09_19175</name>
</gene>
<reference evidence="1 2" key="1">
    <citation type="submission" date="2020-09" db="EMBL/GenBank/DDBJ databases">
        <title>Paenibacillus sp. strain PR3 16S rRNA gene Genome sequencing and assembly.</title>
        <authorList>
            <person name="Kim J."/>
        </authorList>
    </citation>
    <scope>NUCLEOTIDE SEQUENCE [LARGE SCALE GENOMIC DNA]</scope>
    <source>
        <strain evidence="1 2">PR3</strain>
    </source>
</reference>
<evidence type="ECO:0000313" key="1">
    <source>
        <dbReference type="EMBL" id="MBD3920897.1"/>
    </source>
</evidence>
<comment type="caution">
    <text evidence="1">The sequence shown here is derived from an EMBL/GenBank/DDBJ whole genome shotgun (WGS) entry which is preliminary data.</text>
</comment>
<dbReference type="Proteomes" id="UP000609346">
    <property type="component" value="Unassembled WGS sequence"/>
</dbReference>
<proteinExistence type="predicted"/>
<evidence type="ECO:0000313" key="2">
    <source>
        <dbReference type="Proteomes" id="UP000609346"/>
    </source>
</evidence>